<protein>
    <submittedName>
        <fullName evidence="5">KipI family sensor histidine kinase inhibitor</fullName>
    </submittedName>
</protein>
<evidence type="ECO:0000256" key="1">
    <source>
        <dbReference type="ARBA" id="ARBA00022741"/>
    </source>
</evidence>
<dbReference type="GO" id="GO:0005524">
    <property type="term" value="F:ATP binding"/>
    <property type="evidence" value="ECO:0007669"/>
    <property type="project" value="UniProtKB-KW"/>
</dbReference>
<dbReference type="SUPFAM" id="SSF160467">
    <property type="entry name" value="PH0987 N-terminal domain-like"/>
    <property type="match status" value="1"/>
</dbReference>
<feature type="domain" description="Carboxyltransferase" evidence="4">
    <location>
        <begin position="10"/>
        <end position="211"/>
    </location>
</feature>
<comment type="caution">
    <text evidence="5">The sequence shown here is derived from an EMBL/GenBank/DDBJ whole genome shotgun (WGS) entry which is preliminary data.</text>
</comment>
<dbReference type="AlphaFoldDB" id="A0A366DQT9"/>
<dbReference type="Gene3D" id="2.40.100.10">
    <property type="entry name" value="Cyclophilin-like"/>
    <property type="match status" value="1"/>
</dbReference>
<accession>A0A366DQT9</accession>
<gene>
    <name evidence="5" type="ORF">DFR74_104348</name>
</gene>
<keyword evidence="1" id="KW-0547">Nucleotide-binding</keyword>
<name>A0A366DQT9_9NOCA</name>
<keyword evidence="3" id="KW-0067">ATP-binding</keyword>
<dbReference type="InterPro" id="IPR010016">
    <property type="entry name" value="PxpB"/>
</dbReference>
<dbReference type="SUPFAM" id="SSF50891">
    <property type="entry name" value="Cyclophilin-like"/>
    <property type="match status" value="1"/>
</dbReference>
<dbReference type="GO" id="GO:0016787">
    <property type="term" value="F:hydrolase activity"/>
    <property type="evidence" value="ECO:0007669"/>
    <property type="project" value="UniProtKB-KW"/>
</dbReference>
<dbReference type="PANTHER" id="PTHR34698">
    <property type="entry name" value="5-OXOPROLINASE SUBUNIT B"/>
    <property type="match status" value="1"/>
</dbReference>
<dbReference type="PANTHER" id="PTHR34698:SF2">
    <property type="entry name" value="5-OXOPROLINASE SUBUNIT B"/>
    <property type="match status" value="1"/>
</dbReference>
<proteinExistence type="predicted"/>
<reference evidence="5 6" key="1">
    <citation type="submission" date="2018-06" db="EMBL/GenBank/DDBJ databases">
        <title>Genomic Encyclopedia of Type Strains, Phase IV (KMG-IV): sequencing the most valuable type-strain genomes for metagenomic binning, comparative biology and taxonomic classification.</title>
        <authorList>
            <person name="Goeker M."/>
        </authorList>
    </citation>
    <scope>NUCLEOTIDE SEQUENCE [LARGE SCALE GENOMIC DNA]</scope>
    <source>
        <strain evidence="5 6">DSM 44599</strain>
    </source>
</reference>
<dbReference type="Proteomes" id="UP000252586">
    <property type="component" value="Unassembled WGS sequence"/>
</dbReference>
<dbReference type="RefSeq" id="WP_067502840.1">
    <property type="nucleotide sequence ID" value="NZ_CP107943.1"/>
</dbReference>
<evidence type="ECO:0000313" key="6">
    <source>
        <dbReference type="Proteomes" id="UP000252586"/>
    </source>
</evidence>
<sequence>MADRKSAAVECVRPAGDRAFLITLGDPVRVATVLRAARISGVQDVLPAAETVLVTLRAPADAEPVRRALGTLLEELAQETDSGDVSRGTLSRNGSAEHVVTVPVRYDGADLDDVAELLGMTTDDVIAAHTGTEWRCAFVGFAPGFGYLESPDGRLAVPRHPVSRTAVPAGAVALAGGFSAVYPRVSPGGWRLIGHTDLTMWDADRDPPALIRAGATVRFEVAR</sequence>
<dbReference type="Pfam" id="PF02682">
    <property type="entry name" value="CT_C_D"/>
    <property type="match status" value="1"/>
</dbReference>
<dbReference type="InterPro" id="IPR029000">
    <property type="entry name" value="Cyclophilin-like_dom_sf"/>
</dbReference>
<dbReference type="Gene3D" id="3.30.1360.40">
    <property type="match status" value="1"/>
</dbReference>
<evidence type="ECO:0000256" key="3">
    <source>
        <dbReference type="ARBA" id="ARBA00022840"/>
    </source>
</evidence>
<organism evidence="5 6">
    <name type="scientific">Nocardia puris</name>
    <dbReference type="NCBI Taxonomy" id="208602"/>
    <lineage>
        <taxon>Bacteria</taxon>
        <taxon>Bacillati</taxon>
        <taxon>Actinomycetota</taxon>
        <taxon>Actinomycetes</taxon>
        <taxon>Mycobacteriales</taxon>
        <taxon>Nocardiaceae</taxon>
        <taxon>Nocardia</taxon>
    </lineage>
</organism>
<dbReference type="OrthoDB" id="9778567at2"/>
<dbReference type="InterPro" id="IPR003833">
    <property type="entry name" value="CT_C_D"/>
</dbReference>
<dbReference type="EMBL" id="QNRE01000004">
    <property type="protein sequence ID" value="RBO91644.1"/>
    <property type="molecule type" value="Genomic_DNA"/>
</dbReference>
<keyword evidence="2" id="KW-0378">Hydrolase</keyword>
<evidence type="ECO:0000256" key="2">
    <source>
        <dbReference type="ARBA" id="ARBA00022801"/>
    </source>
</evidence>
<dbReference type="STRING" id="1210090.GCA_001613185_00592"/>
<evidence type="ECO:0000313" key="5">
    <source>
        <dbReference type="EMBL" id="RBO91644.1"/>
    </source>
</evidence>
<evidence type="ECO:0000259" key="4">
    <source>
        <dbReference type="SMART" id="SM00796"/>
    </source>
</evidence>
<dbReference type="SMART" id="SM00796">
    <property type="entry name" value="AHS1"/>
    <property type="match status" value="1"/>
</dbReference>
<keyword evidence="6" id="KW-1185">Reference proteome</keyword>